<dbReference type="Gene3D" id="1.10.274.10">
    <property type="entry name" value="PtsI, HPr-binding domain"/>
    <property type="match status" value="1"/>
</dbReference>
<dbReference type="InterPro" id="IPR050499">
    <property type="entry name" value="PEP-utilizing_PTS_enzyme"/>
</dbReference>
<keyword evidence="11" id="KW-0598">Phosphotransferase system</keyword>
<dbReference type="eggNOG" id="COG1080">
    <property type="taxonomic scope" value="Bacteria"/>
</dbReference>
<dbReference type="GO" id="GO:0009401">
    <property type="term" value="P:phosphoenolpyruvate-dependent sugar phosphotransferase system"/>
    <property type="evidence" value="ECO:0007669"/>
    <property type="project" value="UniProtKB-KW"/>
</dbReference>
<evidence type="ECO:0000256" key="7">
    <source>
        <dbReference type="ARBA" id="ARBA00022448"/>
    </source>
</evidence>
<keyword evidence="7" id="KW-0813">Transport</keyword>
<gene>
    <name evidence="18" type="ORF">U27_05051</name>
</gene>
<evidence type="ECO:0000256" key="9">
    <source>
        <dbReference type="ARBA" id="ARBA00022597"/>
    </source>
</evidence>
<dbReference type="SUPFAM" id="SSF51621">
    <property type="entry name" value="Phosphoenolpyruvate/pyruvate domain"/>
    <property type="match status" value="1"/>
</dbReference>
<proteinExistence type="inferred from homology"/>
<dbReference type="PANTHER" id="PTHR46244">
    <property type="entry name" value="PHOSPHOENOLPYRUVATE-PROTEIN PHOSPHOTRANSFERASE"/>
    <property type="match status" value="1"/>
</dbReference>
<dbReference type="Pfam" id="PF03610">
    <property type="entry name" value="EIIA-man"/>
    <property type="match status" value="1"/>
</dbReference>
<comment type="catalytic activity">
    <reaction evidence="1">
        <text>L-histidyl-[protein] + phosphoenolpyruvate = N(pros)-phospho-L-histidyl-[protein] + pyruvate</text>
        <dbReference type="Rhea" id="RHEA:23880"/>
        <dbReference type="Rhea" id="RHEA-COMP:9745"/>
        <dbReference type="Rhea" id="RHEA-COMP:9746"/>
        <dbReference type="ChEBI" id="CHEBI:15361"/>
        <dbReference type="ChEBI" id="CHEBI:29979"/>
        <dbReference type="ChEBI" id="CHEBI:58702"/>
        <dbReference type="ChEBI" id="CHEBI:64837"/>
        <dbReference type="EC" id="2.7.3.9"/>
    </reaction>
</comment>
<dbReference type="InterPro" id="IPR018274">
    <property type="entry name" value="PEP_util_AS"/>
</dbReference>
<evidence type="ECO:0000256" key="3">
    <source>
        <dbReference type="ARBA" id="ARBA00001946"/>
    </source>
</evidence>
<dbReference type="GO" id="GO:0008965">
    <property type="term" value="F:phosphoenolpyruvate-protein phosphotransferase activity"/>
    <property type="evidence" value="ECO:0007669"/>
    <property type="project" value="UniProtKB-EC"/>
</dbReference>
<keyword evidence="18" id="KW-0670">Pyruvate</keyword>
<dbReference type="GO" id="GO:0016020">
    <property type="term" value="C:membrane"/>
    <property type="evidence" value="ECO:0007669"/>
    <property type="project" value="InterPro"/>
</dbReference>
<feature type="domain" description="PTS EIIA type-4" evidence="16">
    <location>
        <begin position="1"/>
        <end position="131"/>
    </location>
</feature>
<dbReference type="AlphaFoldDB" id="A0A081C0H3"/>
<comment type="subunit">
    <text evidence="15">Homodimer. The dihydroxyacetone kinase complex is composed of a homodimer of DhaM, a homodimer of DhaK and the subunit DhaL.</text>
</comment>
<dbReference type="CDD" id="cd00367">
    <property type="entry name" value="PTS-HPr_like"/>
    <property type="match status" value="1"/>
</dbReference>
<evidence type="ECO:0000313" key="18">
    <source>
        <dbReference type="EMBL" id="GAK58078.1"/>
    </source>
</evidence>
<dbReference type="InterPro" id="IPR036662">
    <property type="entry name" value="PTS_EIIA_man-typ_sf"/>
</dbReference>
<evidence type="ECO:0000256" key="12">
    <source>
        <dbReference type="ARBA" id="ARBA00022723"/>
    </source>
</evidence>
<evidence type="ECO:0000256" key="6">
    <source>
        <dbReference type="ARBA" id="ARBA00007837"/>
    </source>
</evidence>
<dbReference type="Gene3D" id="3.30.1340.10">
    <property type="entry name" value="HPr-like"/>
    <property type="match status" value="1"/>
</dbReference>
<dbReference type="InterPro" id="IPR008279">
    <property type="entry name" value="PEP-util_enz_mobile_dom"/>
</dbReference>
<evidence type="ECO:0000256" key="4">
    <source>
        <dbReference type="ARBA" id="ARBA00002788"/>
    </source>
</evidence>
<dbReference type="GO" id="GO:0047324">
    <property type="term" value="F:phosphoenolpyruvate-glycerone phosphotransferase activity"/>
    <property type="evidence" value="ECO:0007669"/>
    <property type="project" value="UniProtKB-EC"/>
</dbReference>
<protein>
    <submittedName>
        <fullName evidence="18">Phosphoenolpyruvate-protein phosphotransferase</fullName>
    </submittedName>
</protein>
<dbReference type="PROSITE" id="PS51096">
    <property type="entry name" value="PTS_EIIA_TYPE_4"/>
    <property type="match status" value="1"/>
</dbReference>
<dbReference type="Gene3D" id="3.50.30.10">
    <property type="entry name" value="Phosphohistidine domain"/>
    <property type="match status" value="1"/>
</dbReference>
<dbReference type="InterPro" id="IPR004701">
    <property type="entry name" value="PTS_EIIA_man-typ"/>
</dbReference>
<dbReference type="Pfam" id="PF02896">
    <property type="entry name" value="PEP-utilizers_C"/>
    <property type="match status" value="1"/>
</dbReference>
<comment type="catalytic activity">
    <reaction evidence="2">
        <text>dihydroxyacetone + phosphoenolpyruvate = dihydroxyacetone phosphate + pyruvate</text>
        <dbReference type="Rhea" id="RHEA:18381"/>
        <dbReference type="ChEBI" id="CHEBI:15361"/>
        <dbReference type="ChEBI" id="CHEBI:16016"/>
        <dbReference type="ChEBI" id="CHEBI:57642"/>
        <dbReference type="ChEBI" id="CHEBI:58702"/>
        <dbReference type="EC" id="2.7.1.121"/>
    </reaction>
</comment>
<dbReference type="SUPFAM" id="SSF53062">
    <property type="entry name" value="PTS system fructose IIA component-like"/>
    <property type="match status" value="1"/>
</dbReference>
<name>A0A081C0H3_VECG1</name>
<dbReference type="InterPro" id="IPR000121">
    <property type="entry name" value="PEP_util_C"/>
</dbReference>
<dbReference type="PROSITE" id="PS51350">
    <property type="entry name" value="PTS_HPR_DOM"/>
    <property type="match status" value="1"/>
</dbReference>
<dbReference type="Pfam" id="PF00391">
    <property type="entry name" value="PEP-utilizers"/>
    <property type="match status" value="1"/>
</dbReference>
<comment type="subcellular location">
    <subcellularLocation>
        <location evidence="5">Cytoplasm</location>
    </subcellularLocation>
</comment>
<keyword evidence="9" id="KW-0762">Sugar transport</keyword>
<comment type="function">
    <text evidence="4">Component of the dihydroxyacetone kinase complex, which is responsible for the phosphoenolpyruvate (PEP)-dependent phosphorylation of dihydroxyacetone. DhaM serves as the phosphoryl donor. Is phosphorylated by phosphoenolpyruvate in an EI- and HPr-dependent reaction, and a phosphorelay system on histidine residues finally leads to phosphoryl transfer to DhaL and dihydroxyacetone.</text>
</comment>
<evidence type="ECO:0000256" key="10">
    <source>
        <dbReference type="ARBA" id="ARBA00022679"/>
    </source>
</evidence>
<sequence length="861" mass="94025">MVGLVLVSHSRKLADTLIALIQQVSAATIPIARAAGVGEDHQDFGTDAMEIVEAIQSIYSDDGVLVLMDLGSALLSAEMALELLPEEMQTHIRLCSAPFVEGAIFAAVQISIGSDLDSVDQEARQSLLPKIDQLSASGKPIENLQPEIAPSPAPTSSNKVQAPQQMILTIMTKHGLHARPVAKLVQMIKTFDADVEVATLLPAEMTEAVEEIRIARGPVPAASLNRLASLGVVQGDRILVSAHGRMAKEALQAIRLLVAENFGEKDGEIESEAQPEFQQKPSEAGAIFSEKALTGIPVSEGIAIGPVFHYHQARIEIPQHDDVDPQTEWNSLLRAIALVQNNIVQRRRQVQSSLGEAKAAIFDAHLFMLEDVSLLERVRRQIFEQHSNAAAAWDREMKKAADSYRATPNLYLQQRAVDVEDVAMQVLSVLLGKTTTAFLTFPEPGVLIVEELTPTSIAQLDNSKIRGIVTVIGGPTSHSAILARVLGMPTITGIHPSVLMLPEGIIVAIDGFQGKMWIEPDVNVLNELHRRQTEWLTTREQLLASSHQPALTRDGRRVKIAANAGSELDAAMAVKNGAEAIGILRTEFLYLTRDSAPTEEEQKETLTRMGEIMGERPIYVRTLDVGGDKDIPYLHLPVEANPFLGVRSLRFSFKKPDIFLTQLRAILRAGVQANLRIMLPMISQLDDLIQAQRYVEQAHQALEQEGIPHRWPLEAAMMVETPSAALLTAAFAKHLDYFSIGTNDLTQYTLAAERGNPELTSYHDGLHPSVLYLIRKVVQDAHQFGKKTGVCGELAGDPTAVPILVGLGVDELSMNPGSIPRVKDIIRRLELPSVSRLAENALQAESAIDVRCMAEKFLSTL</sequence>
<dbReference type="InterPro" id="IPR015813">
    <property type="entry name" value="Pyrv/PenolPyrv_kinase-like_dom"/>
</dbReference>
<dbReference type="GO" id="GO:0046872">
    <property type="term" value="F:metal ion binding"/>
    <property type="evidence" value="ECO:0007669"/>
    <property type="project" value="UniProtKB-KW"/>
</dbReference>
<evidence type="ECO:0000259" key="16">
    <source>
        <dbReference type="PROSITE" id="PS51096"/>
    </source>
</evidence>
<dbReference type="NCBIfam" id="TIGR01417">
    <property type="entry name" value="PTS_I_fam"/>
    <property type="match status" value="1"/>
</dbReference>
<dbReference type="InterPro" id="IPR023151">
    <property type="entry name" value="PEP_util_CS"/>
</dbReference>
<evidence type="ECO:0000256" key="1">
    <source>
        <dbReference type="ARBA" id="ARBA00000683"/>
    </source>
</evidence>
<evidence type="ECO:0000256" key="8">
    <source>
        <dbReference type="ARBA" id="ARBA00022490"/>
    </source>
</evidence>
<evidence type="ECO:0000256" key="13">
    <source>
        <dbReference type="ARBA" id="ARBA00022777"/>
    </source>
</evidence>
<accession>A0A081C0H3</accession>
<evidence type="ECO:0000313" key="19">
    <source>
        <dbReference type="Proteomes" id="UP000030661"/>
    </source>
</evidence>
<dbReference type="InterPro" id="IPR036618">
    <property type="entry name" value="PtsI_HPr-bd_sf"/>
</dbReference>
<dbReference type="InterPro" id="IPR000032">
    <property type="entry name" value="HPr-like"/>
</dbReference>
<comment type="cofactor">
    <cofactor evidence="3">
        <name>Mg(2+)</name>
        <dbReference type="ChEBI" id="CHEBI:18420"/>
    </cofactor>
</comment>
<dbReference type="InterPro" id="IPR035895">
    <property type="entry name" value="HPr-like_sf"/>
</dbReference>
<dbReference type="PRINTS" id="PR00107">
    <property type="entry name" value="PHOSPHOCPHPR"/>
</dbReference>
<keyword evidence="13" id="KW-0418">Kinase</keyword>
<evidence type="ECO:0000256" key="5">
    <source>
        <dbReference type="ARBA" id="ARBA00004496"/>
    </source>
</evidence>
<dbReference type="SUPFAM" id="SSF47831">
    <property type="entry name" value="Enzyme I of the PEP:sugar phosphotransferase system HPr-binding (sub)domain"/>
    <property type="match status" value="1"/>
</dbReference>
<dbReference type="InterPro" id="IPR006318">
    <property type="entry name" value="PTS_EI-like"/>
</dbReference>
<dbReference type="PRINTS" id="PR01736">
    <property type="entry name" value="PHPHTRNFRASE"/>
</dbReference>
<keyword evidence="14" id="KW-0460">Magnesium</keyword>
<evidence type="ECO:0000256" key="11">
    <source>
        <dbReference type="ARBA" id="ARBA00022683"/>
    </source>
</evidence>
<evidence type="ECO:0000256" key="15">
    <source>
        <dbReference type="ARBA" id="ARBA00046577"/>
    </source>
</evidence>
<reference evidence="18 19" key="1">
    <citation type="journal article" date="2015" name="PeerJ">
        <title>First genomic representation of candidate bacterial phylum KSB3 points to enhanced environmental sensing as a trigger of wastewater bulking.</title>
        <authorList>
            <person name="Sekiguchi Y."/>
            <person name="Ohashi A."/>
            <person name="Parks D.H."/>
            <person name="Yamauchi T."/>
            <person name="Tyson G.W."/>
            <person name="Hugenholtz P."/>
        </authorList>
    </citation>
    <scope>NUCLEOTIDE SEQUENCE [LARGE SCALE GENOMIC DNA]</scope>
</reference>
<dbReference type="SUPFAM" id="SSF55594">
    <property type="entry name" value="HPr-like"/>
    <property type="match status" value="1"/>
</dbReference>
<keyword evidence="12" id="KW-0479">Metal-binding</keyword>
<dbReference type="EMBL" id="DF820466">
    <property type="protein sequence ID" value="GAK58078.1"/>
    <property type="molecule type" value="Genomic_DNA"/>
</dbReference>
<dbReference type="InterPro" id="IPR040442">
    <property type="entry name" value="Pyrv_kinase-like_dom_sf"/>
</dbReference>
<dbReference type="Pfam" id="PF05524">
    <property type="entry name" value="PEP-utilisers_N"/>
    <property type="match status" value="1"/>
</dbReference>
<organism evidence="18 19">
    <name type="scientific">Vecturithrix granuli</name>
    <dbReference type="NCBI Taxonomy" id="1499967"/>
    <lineage>
        <taxon>Bacteria</taxon>
        <taxon>Candidatus Moduliflexota</taxon>
        <taxon>Candidatus Vecturitrichia</taxon>
        <taxon>Candidatus Vecturitrichales</taxon>
        <taxon>Candidatus Vecturitrichaceae</taxon>
        <taxon>Candidatus Vecturithrix</taxon>
    </lineage>
</organism>
<dbReference type="Gene3D" id="3.40.50.510">
    <property type="entry name" value="Phosphotransferase system, mannose-type IIA component"/>
    <property type="match status" value="1"/>
</dbReference>
<comment type="similarity">
    <text evidence="6">Belongs to the PEP-utilizing enzyme family.</text>
</comment>
<keyword evidence="10 18" id="KW-0808">Transferase</keyword>
<dbReference type="Pfam" id="PF00381">
    <property type="entry name" value="PTS-HPr"/>
    <property type="match status" value="1"/>
</dbReference>
<dbReference type="STRING" id="1499967.U27_05051"/>
<dbReference type="PROSITE" id="PS00370">
    <property type="entry name" value="PEP_ENZYMES_PHOS_SITE"/>
    <property type="match status" value="1"/>
</dbReference>
<dbReference type="Proteomes" id="UP000030661">
    <property type="component" value="Unassembled WGS sequence"/>
</dbReference>
<dbReference type="PROSITE" id="PS00742">
    <property type="entry name" value="PEP_ENZYMES_2"/>
    <property type="match status" value="1"/>
</dbReference>
<evidence type="ECO:0000256" key="14">
    <source>
        <dbReference type="ARBA" id="ARBA00022842"/>
    </source>
</evidence>
<evidence type="ECO:0000259" key="17">
    <source>
        <dbReference type="PROSITE" id="PS51350"/>
    </source>
</evidence>
<dbReference type="InterPro" id="IPR008731">
    <property type="entry name" value="PTS_EIN"/>
</dbReference>
<dbReference type="Gene3D" id="3.20.20.60">
    <property type="entry name" value="Phosphoenolpyruvate-binding domains"/>
    <property type="match status" value="1"/>
</dbReference>
<dbReference type="InterPro" id="IPR036637">
    <property type="entry name" value="Phosphohistidine_dom_sf"/>
</dbReference>
<keyword evidence="19" id="KW-1185">Reference proteome</keyword>
<dbReference type="PANTHER" id="PTHR46244:SF6">
    <property type="entry name" value="PHOSPHOENOLPYRUVATE-PROTEIN PHOSPHOTRANSFERASE"/>
    <property type="match status" value="1"/>
</dbReference>
<keyword evidence="8" id="KW-0963">Cytoplasm</keyword>
<dbReference type="NCBIfam" id="TIGR02364">
    <property type="entry name" value="dha_pts"/>
    <property type="match status" value="1"/>
</dbReference>
<dbReference type="SUPFAM" id="SSF52009">
    <property type="entry name" value="Phosphohistidine domain"/>
    <property type="match status" value="1"/>
</dbReference>
<dbReference type="HOGENOM" id="CLU_007308_3_3_0"/>
<feature type="domain" description="HPr" evidence="17">
    <location>
        <begin position="163"/>
        <end position="265"/>
    </location>
</feature>
<evidence type="ECO:0000256" key="2">
    <source>
        <dbReference type="ARBA" id="ARBA00001113"/>
    </source>
</evidence>
<dbReference type="GO" id="GO:0005737">
    <property type="term" value="C:cytoplasm"/>
    <property type="evidence" value="ECO:0007669"/>
    <property type="project" value="UniProtKB-SubCell"/>
</dbReference>
<dbReference type="InterPro" id="IPR012844">
    <property type="entry name" value="DhaM_N"/>
</dbReference>